<keyword evidence="13" id="KW-0289">Folate biosynthesis</keyword>
<dbReference type="EC" id="6.3.2.17" evidence="6"/>
<evidence type="ECO:0000256" key="5">
    <source>
        <dbReference type="ARBA" id="ARBA00013023"/>
    </source>
</evidence>
<comment type="catalytic activity">
    <reaction evidence="19">
        <text>(6R)-5,10-methylenetetrahydrofolyl-(gamma-L-Glu)(n) + L-glutamate + ATP = (6R)-5,10-methylenetetrahydrofolyl-(gamma-L-Glu)(n+1) + ADP + phosphate + H(+)</text>
        <dbReference type="Rhea" id="RHEA:51912"/>
        <dbReference type="Rhea" id="RHEA-COMP:13257"/>
        <dbReference type="Rhea" id="RHEA-COMP:13258"/>
        <dbReference type="ChEBI" id="CHEBI:15378"/>
        <dbReference type="ChEBI" id="CHEBI:29985"/>
        <dbReference type="ChEBI" id="CHEBI:30616"/>
        <dbReference type="ChEBI" id="CHEBI:43474"/>
        <dbReference type="ChEBI" id="CHEBI:136572"/>
        <dbReference type="ChEBI" id="CHEBI:456216"/>
        <dbReference type="EC" id="6.3.2.17"/>
    </reaction>
</comment>
<comment type="pathway">
    <text evidence="3">Cofactor biosynthesis; tetrahydrofolylpolyglutamate biosynthesis.</text>
</comment>
<dbReference type="InterPro" id="IPR013221">
    <property type="entry name" value="Mur_ligase_cen"/>
</dbReference>
<dbReference type="NCBIfam" id="TIGR01499">
    <property type="entry name" value="folC"/>
    <property type="match status" value="1"/>
</dbReference>
<dbReference type="PANTHER" id="PTHR11136">
    <property type="entry name" value="FOLYLPOLYGLUTAMATE SYNTHASE-RELATED"/>
    <property type="match status" value="1"/>
</dbReference>
<evidence type="ECO:0000313" key="25">
    <source>
        <dbReference type="Proteomes" id="UP001209681"/>
    </source>
</evidence>
<dbReference type="EMBL" id="JAPFPW010000001">
    <property type="protein sequence ID" value="MCW7752632.1"/>
    <property type="molecule type" value="Genomic_DNA"/>
</dbReference>
<evidence type="ECO:0000256" key="19">
    <source>
        <dbReference type="ARBA" id="ARBA00049035"/>
    </source>
</evidence>
<evidence type="ECO:0000256" key="4">
    <source>
        <dbReference type="ARBA" id="ARBA00008276"/>
    </source>
</evidence>
<keyword evidence="11 21" id="KW-0067">ATP-binding</keyword>
<comment type="similarity">
    <text evidence="4 21">Belongs to the folylpolyglutamate synthase family.</text>
</comment>
<evidence type="ECO:0000256" key="9">
    <source>
        <dbReference type="ARBA" id="ARBA00022723"/>
    </source>
</evidence>
<dbReference type="Gene3D" id="3.40.1190.10">
    <property type="entry name" value="Mur-like, catalytic domain"/>
    <property type="match status" value="1"/>
</dbReference>
<keyword evidence="12" id="KW-0460">Magnesium</keyword>
<evidence type="ECO:0000256" key="15">
    <source>
        <dbReference type="ARBA" id="ARBA00030592"/>
    </source>
</evidence>
<evidence type="ECO:0000256" key="1">
    <source>
        <dbReference type="ARBA" id="ARBA00002714"/>
    </source>
</evidence>
<evidence type="ECO:0000259" key="23">
    <source>
        <dbReference type="Pfam" id="PF08245"/>
    </source>
</evidence>
<evidence type="ECO:0000256" key="14">
    <source>
        <dbReference type="ARBA" id="ARBA00030048"/>
    </source>
</evidence>
<name>A0ABT3N5A1_9BACT</name>
<gene>
    <name evidence="24" type="ORF">OOT00_01375</name>
</gene>
<accession>A0ABT3N5A1</accession>
<evidence type="ECO:0000256" key="8">
    <source>
        <dbReference type="ARBA" id="ARBA00022598"/>
    </source>
</evidence>
<keyword evidence="10 21" id="KW-0547">Nucleotide-binding</keyword>
<reference evidence="24 25" key="1">
    <citation type="submission" date="2022-11" db="EMBL/GenBank/DDBJ databases">
        <title>Desulfobotulus tamanensis H1 sp. nov. - anaerobic, alkaliphilic, sulphate reducing bacterium isolated from terrestrial mud volcano.</title>
        <authorList>
            <person name="Frolova A."/>
            <person name="Merkel A.Y."/>
            <person name="Slobodkin A.I."/>
        </authorList>
    </citation>
    <scope>NUCLEOTIDE SEQUENCE [LARGE SCALE GENOMIC DNA]</scope>
    <source>
        <strain evidence="24 25">H1</strain>
    </source>
</reference>
<evidence type="ECO:0000256" key="21">
    <source>
        <dbReference type="PIRNR" id="PIRNR001563"/>
    </source>
</evidence>
<organism evidence="24 25">
    <name type="scientific">Desulfobotulus pelophilus</name>
    <dbReference type="NCBI Taxonomy" id="2823377"/>
    <lineage>
        <taxon>Bacteria</taxon>
        <taxon>Pseudomonadati</taxon>
        <taxon>Thermodesulfobacteriota</taxon>
        <taxon>Desulfobacteria</taxon>
        <taxon>Desulfobacterales</taxon>
        <taxon>Desulfobacteraceae</taxon>
        <taxon>Desulfobotulus</taxon>
    </lineage>
</organism>
<dbReference type="InterPro" id="IPR004101">
    <property type="entry name" value="Mur_ligase_C"/>
</dbReference>
<dbReference type="Pfam" id="PF02875">
    <property type="entry name" value="Mur_ligase_C"/>
    <property type="match status" value="1"/>
</dbReference>
<comment type="catalytic activity">
    <reaction evidence="20">
        <text>7,8-dihydropteroate + L-glutamate + ATP = 7,8-dihydrofolate + ADP + phosphate + H(+)</text>
        <dbReference type="Rhea" id="RHEA:23584"/>
        <dbReference type="ChEBI" id="CHEBI:15378"/>
        <dbReference type="ChEBI" id="CHEBI:17839"/>
        <dbReference type="ChEBI" id="CHEBI:29985"/>
        <dbReference type="ChEBI" id="CHEBI:30616"/>
        <dbReference type="ChEBI" id="CHEBI:43474"/>
        <dbReference type="ChEBI" id="CHEBI:57451"/>
        <dbReference type="ChEBI" id="CHEBI:456216"/>
        <dbReference type="EC" id="6.3.2.12"/>
    </reaction>
</comment>
<dbReference type="Pfam" id="PF08245">
    <property type="entry name" value="Mur_ligase_M"/>
    <property type="match status" value="1"/>
</dbReference>
<evidence type="ECO:0000259" key="22">
    <source>
        <dbReference type="Pfam" id="PF02875"/>
    </source>
</evidence>
<dbReference type="PIRSF" id="PIRSF001563">
    <property type="entry name" value="Folylpolyglu_synth"/>
    <property type="match status" value="1"/>
</dbReference>
<keyword evidence="9" id="KW-0479">Metal-binding</keyword>
<feature type="domain" description="Mur ligase central" evidence="23">
    <location>
        <begin position="45"/>
        <end position="261"/>
    </location>
</feature>
<evidence type="ECO:0000256" key="10">
    <source>
        <dbReference type="ARBA" id="ARBA00022741"/>
    </source>
</evidence>
<evidence type="ECO:0000256" key="18">
    <source>
        <dbReference type="ARBA" id="ARBA00047808"/>
    </source>
</evidence>
<comment type="caution">
    <text evidence="24">The sequence shown here is derived from an EMBL/GenBank/DDBJ whole genome shotgun (WGS) entry which is preliminary data.</text>
</comment>
<dbReference type="SUPFAM" id="SSF53623">
    <property type="entry name" value="MurD-like peptide ligases, catalytic domain"/>
    <property type="match status" value="1"/>
</dbReference>
<dbReference type="InterPro" id="IPR001645">
    <property type="entry name" value="Folylpolyglutamate_synth"/>
</dbReference>
<evidence type="ECO:0000313" key="24">
    <source>
        <dbReference type="EMBL" id="MCW7752632.1"/>
    </source>
</evidence>
<comment type="pathway">
    <text evidence="2">Cofactor biosynthesis; tetrahydrofolate biosynthesis; 7,8-dihydrofolate from 2-amino-4-hydroxy-6-hydroxymethyl-7,8-dihydropteridine diphosphate and 4-aminobenzoate: step 2/2.</text>
</comment>
<dbReference type="InterPro" id="IPR036615">
    <property type="entry name" value="Mur_ligase_C_dom_sf"/>
</dbReference>
<dbReference type="Gene3D" id="3.90.190.20">
    <property type="entry name" value="Mur ligase, C-terminal domain"/>
    <property type="match status" value="1"/>
</dbReference>
<comment type="catalytic activity">
    <reaction evidence="17">
        <text>(6S)-5,6,7,8-tetrahydrofolyl-(gamma-L-Glu)(n) + L-glutamate + ATP = (6S)-5,6,7,8-tetrahydrofolyl-(gamma-L-Glu)(n+1) + ADP + phosphate + H(+)</text>
        <dbReference type="Rhea" id="RHEA:10580"/>
        <dbReference type="Rhea" id="RHEA-COMP:14738"/>
        <dbReference type="Rhea" id="RHEA-COMP:14740"/>
        <dbReference type="ChEBI" id="CHEBI:15378"/>
        <dbReference type="ChEBI" id="CHEBI:29985"/>
        <dbReference type="ChEBI" id="CHEBI:30616"/>
        <dbReference type="ChEBI" id="CHEBI:43474"/>
        <dbReference type="ChEBI" id="CHEBI:141005"/>
        <dbReference type="ChEBI" id="CHEBI:456216"/>
        <dbReference type="EC" id="6.3.2.17"/>
    </reaction>
</comment>
<dbReference type="InterPro" id="IPR036565">
    <property type="entry name" value="Mur-like_cat_sf"/>
</dbReference>
<evidence type="ECO:0000256" key="11">
    <source>
        <dbReference type="ARBA" id="ARBA00022840"/>
    </source>
</evidence>
<evidence type="ECO:0000256" key="20">
    <source>
        <dbReference type="ARBA" id="ARBA00049161"/>
    </source>
</evidence>
<dbReference type="SUPFAM" id="SSF53244">
    <property type="entry name" value="MurD-like peptide ligases, peptide-binding domain"/>
    <property type="match status" value="1"/>
</dbReference>
<proteinExistence type="inferred from homology"/>
<evidence type="ECO:0000256" key="12">
    <source>
        <dbReference type="ARBA" id="ARBA00022842"/>
    </source>
</evidence>
<evidence type="ECO:0000256" key="3">
    <source>
        <dbReference type="ARBA" id="ARBA00005150"/>
    </source>
</evidence>
<protein>
    <recommendedName>
        <fullName evidence="7">Dihydrofolate synthase/folylpolyglutamate synthase</fullName>
        <ecNumber evidence="5">6.3.2.12</ecNumber>
        <ecNumber evidence="6">6.3.2.17</ecNumber>
    </recommendedName>
    <alternativeName>
        <fullName evidence="16">Folylpoly-gamma-glutamate synthetase-dihydrofolate synthetase</fullName>
    </alternativeName>
    <alternativeName>
        <fullName evidence="14">Folylpolyglutamate synthetase</fullName>
    </alternativeName>
    <alternativeName>
        <fullName evidence="15">Tetrahydrofolylpolyglutamate synthase</fullName>
    </alternativeName>
</protein>
<dbReference type="EC" id="6.3.2.12" evidence="5"/>
<sequence length="424" mass="45939">MTDMTPHFSHLFQRQRLGIRPGLEGITRLLAHLGDPQQYFPVIHVAGTNGKGSVASLIAAILQAAGLRTGLYTSPHLVHFSERFQINGATPDNQSLNDLVTRIEAADREQNATFFEFTTAMAFLHFARSRVDMAVMETGMGGRWDATTACHPALCVITGIGMDHKEFLGDTLAAIASEKAGIIKPGIPVIAGSLAPEALDVITRQAENCKAPLFVMGQNFCTEKTRDSRYIYTGKTIFKDLHPGLEGEHQADNMAIAIAAVETITSLMTTPVLLDETILHKALTARKWPARLQTLATSPLILLDGAHNPQAAEALAAYLRQKTSEPRTLVFGVLEDKDAVSILHHLTPLFSKFILTRPQNSRSLHPSALADIFQGKHSETLLDAPEALARAISITPANGTICIAGSLYLAGEILRGMNEGILPF</sequence>
<evidence type="ECO:0000256" key="6">
    <source>
        <dbReference type="ARBA" id="ARBA00013025"/>
    </source>
</evidence>
<comment type="function">
    <text evidence="1">Functions in two distinct reactions of the de novo folate biosynthetic pathway. Catalyzes the addition of a glutamate residue to dihydropteroate (7,8-dihydropteroate or H2Pte) to form dihydrofolate (7,8-dihydrofolate monoglutamate or H2Pte-Glu). Also catalyzes successive additions of L-glutamate to tetrahydrofolate or 10-formyltetrahydrofolate or 5,10-methylenetetrahydrofolate, leading to folylpolyglutamate derivatives.</text>
</comment>
<keyword evidence="25" id="KW-1185">Reference proteome</keyword>
<comment type="catalytic activity">
    <reaction evidence="18">
        <text>10-formyltetrahydrofolyl-(gamma-L-Glu)(n) + L-glutamate + ATP = 10-formyltetrahydrofolyl-(gamma-L-Glu)(n+1) + ADP + phosphate + H(+)</text>
        <dbReference type="Rhea" id="RHEA:51904"/>
        <dbReference type="Rhea" id="RHEA-COMP:13088"/>
        <dbReference type="Rhea" id="RHEA-COMP:14300"/>
        <dbReference type="ChEBI" id="CHEBI:15378"/>
        <dbReference type="ChEBI" id="CHEBI:29985"/>
        <dbReference type="ChEBI" id="CHEBI:30616"/>
        <dbReference type="ChEBI" id="CHEBI:43474"/>
        <dbReference type="ChEBI" id="CHEBI:134413"/>
        <dbReference type="ChEBI" id="CHEBI:456216"/>
        <dbReference type="EC" id="6.3.2.17"/>
    </reaction>
</comment>
<dbReference type="PANTHER" id="PTHR11136:SF0">
    <property type="entry name" value="DIHYDROFOLATE SYNTHETASE-RELATED"/>
    <property type="match status" value="1"/>
</dbReference>
<evidence type="ECO:0000256" key="16">
    <source>
        <dbReference type="ARBA" id="ARBA00032510"/>
    </source>
</evidence>
<evidence type="ECO:0000256" key="13">
    <source>
        <dbReference type="ARBA" id="ARBA00022909"/>
    </source>
</evidence>
<evidence type="ECO:0000256" key="17">
    <source>
        <dbReference type="ARBA" id="ARBA00047493"/>
    </source>
</evidence>
<dbReference type="RefSeq" id="WP_265423495.1">
    <property type="nucleotide sequence ID" value="NZ_JAPFPW010000001.1"/>
</dbReference>
<keyword evidence="8 21" id="KW-0436">Ligase</keyword>
<dbReference type="Proteomes" id="UP001209681">
    <property type="component" value="Unassembled WGS sequence"/>
</dbReference>
<evidence type="ECO:0000256" key="2">
    <source>
        <dbReference type="ARBA" id="ARBA00004799"/>
    </source>
</evidence>
<evidence type="ECO:0000256" key="7">
    <source>
        <dbReference type="ARBA" id="ARBA00019357"/>
    </source>
</evidence>
<feature type="domain" description="Mur ligase C-terminal" evidence="22">
    <location>
        <begin position="291"/>
        <end position="406"/>
    </location>
</feature>